<name>A0A9E7V1X5_9VIRU</name>
<keyword evidence="1" id="KW-0808">Transferase</keyword>
<dbReference type="EMBL" id="ON746430">
    <property type="protein sequence ID" value="UYL95378.1"/>
    <property type="molecule type" value="Genomic_RNA"/>
</dbReference>
<keyword evidence="1" id="KW-0696">RNA-directed RNA polymerase</keyword>
<protein>
    <submittedName>
        <fullName evidence="1">RNA-dependent RNA polymerase</fullName>
    </submittedName>
</protein>
<keyword evidence="1" id="KW-0548">Nucleotidyltransferase</keyword>
<accession>A0A9E7V1X5</accession>
<sequence length="758" mass="86626">MILDHYRVISSSLAYSSIEECRLYYDRRQPANIIPPSLSNYVKGTHNLYLKQIPSCLTLRKAGSRLSKNVRPFLEEDGFFAQSLDTGGCVSDVLEHWSEVSQVPPSTEEEEDVPELSETDSRDIYEDPFKVLAGYAFASQYLAEKPKINLWPGGCHRLQDKISPTLCGSDRKNVTSFTKIRSHREKMFLIFNHTHWGHMIQNARHSKAGDNSLKNFANQLFRRISFFIRGRHDPLWGPDEISKFADYSENRNEVYRAQRLIEVLKTVDGLFLQRYLSYPEEIWDWTKYDLFTLQAISVLLTDEFFDGEVTDYSLDEQVTHYEDLKRARKLFKQVIHLDEPLAGIASLDSTPRWVQSFLRPVWDRAVRHEGFSRLYLAGTLSQTRGSGTPPPLVVLRSKRKFLRSVDSPPPDISDTHYALIASAMDSVMVELPDHIFTGLDTKARVTVTGSACWEANRREGGTAQAVLDLMSKYDDMPVPVRDLDTGEITEFLSKERFDSIGSAVFWACLDEVLHTKEEDLRKVFLTVVREPSKARVVTKGHAALKIVLDTVSKICSYPLKKGFRSSASGMGKSHHGWNLFKDMTSEEMYELLFTEDRKRRVEDTFHDHIDRVQYWEDVYLCSTDYQEATDRMVHRFARCISLKWMRKCGIPPILMGIVLGVCYKPRTVYFNGTGALSRIGREEYDDVRSVTLYRGVLMGDPLTKVVLHFANIIARRIGEGLASGDAFRQFRNAAACHESFLAGTREDVTSSVETTLVA</sequence>
<proteinExistence type="predicted"/>
<dbReference type="GO" id="GO:0003968">
    <property type="term" value="F:RNA-directed RNA polymerase activity"/>
    <property type="evidence" value="ECO:0007669"/>
    <property type="project" value="UniProtKB-KW"/>
</dbReference>
<evidence type="ECO:0000313" key="1">
    <source>
        <dbReference type="EMBL" id="UYL95378.1"/>
    </source>
</evidence>
<reference evidence="1" key="1">
    <citation type="submission" date="2022-05" db="EMBL/GenBank/DDBJ databases">
        <authorList>
            <person name="Cao W."/>
            <person name="Jia N."/>
            <person name="Lam T.T.-Y."/>
            <person name="Ni X."/>
            <person name="Liu J."/>
        </authorList>
    </citation>
    <scope>NUCLEOTIDE SEQUENCE</scope>
    <source>
        <strain evidence="1">TIGMIC 3</strain>
    </source>
</reference>
<organism evidence="1">
    <name type="scientific">Baoding Narna tick virus 2</name>
    <dbReference type="NCBI Taxonomy" id="2972232"/>
    <lineage>
        <taxon>Viruses</taxon>
        <taxon>Riboviria</taxon>
        <taxon>Orthornavirae</taxon>
        <taxon>Lenarviricota</taxon>
        <taxon>Amabiliviricetes</taxon>
        <taxon>Wolframvirales</taxon>
        <taxon>Narnaviridae</taxon>
    </lineage>
</organism>